<evidence type="ECO:0000313" key="3">
    <source>
        <dbReference type="EMBL" id="QYR52375.1"/>
    </source>
</evidence>
<sequence>MPTEKTDVLIVGGGVIGLATAVALLEAGRSVRVIEATHVGAGASHGNCGTLTPSHAPPLAAPGVVMEALRSLLTPDAPLYVSPKWDPQRWRWLLGFALRANVRDWESSARGKYALLNDSRHRIEDWVGKYAMDCQFVSSGEDYVFRSEAAMQHELKEIPLLQSLGVVPEIMDGRSYEAIEPALRPGVVGAIRFNGDAMLRPDQWLTCLAAQVRRLGGEILEQTPLQSLTRSGAHWLGHSTQRQFLAKDVVIATGAWSPLLAKTLGAPWLRRVIQPGKGYSITYDPPALVPKRPLVLRDRSVCVTAWDGGFRLGSTMEFSGYDTRLNEKRLNALVRGAREFLHVPEGPRIQEKWFGWRPMSVDDMPLLGPVPGQSQLWLATGHGMMGVSMSAGTGQLMADLMTGTTPAIDPAPYSPARFV</sequence>
<dbReference type="InterPro" id="IPR036188">
    <property type="entry name" value="FAD/NAD-bd_sf"/>
</dbReference>
<dbReference type="Proteomes" id="UP000824755">
    <property type="component" value="Chromosome"/>
</dbReference>
<dbReference type="Gene3D" id="3.30.9.10">
    <property type="entry name" value="D-Amino Acid Oxidase, subunit A, domain 2"/>
    <property type="match status" value="1"/>
</dbReference>
<dbReference type="EMBL" id="CP080544">
    <property type="protein sequence ID" value="QYR52375.1"/>
    <property type="molecule type" value="Genomic_DNA"/>
</dbReference>
<dbReference type="Pfam" id="PF01266">
    <property type="entry name" value="DAO"/>
    <property type="match status" value="1"/>
</dbReference>
<evidence type="ECO:0000313" key="4">
    <source>
        <dbReference type="Proteomes" id="UP000824755"/>
    </source>
</evidence>
<name>A0ABX8WL70_9GAMM</name>
<evidence type="ECO:0000256" key="1">
    <source>
        <dbReference type="ARBA" id="ARBA00023002"/>
    </source>
</evidence>
<reference evidence="3 4" key="1">
    <citation type="submission" date="2021-08" db="EMBL/GenBank/DDBJ databases">
        <title>Lysobacter sp. strain CJ11 Genome sequencing and assembly.</title>
        <authorList>
            <person name="Kim I."/>
        </authorList>
    </citation>
    <scope>NUCLEOTIDE SEQUENCE [LARGE SCALE GENOMIC DNA]</scope>
    <source>
        <strain evidence="3 4">CJ11</strain>
    </source>
</reference>
<evidence type="ECO:0000259" key="2">
    <source>
        <dbReference type="Pfam" id="PF01266"/>
    </source>
</evidence>
<dbReference type="PANTHER" id="PTHR13847:SF289">
    <property type="entry name" value="GLYCINE OXIDASE"/>
    <property type="match status" value="1"/>
</dbReference>
<feature type="domain" description="FAD dependent oxidoreductase" evidence="2">
    <location>
        <begin position="7"/>
        <end position="400"/>
    </location>
</feature>
<organism evidence="3 4">
    <name type="scientific">Lysobacter soyae</name>
    <dbReference type="NCBI Taxonomy" id="2764185"/>
    <lineage>
        <taxon>Bacteria</taxon>
        <taxon>Pseudomonadati</taxon>
        <taxon>Pseudomonadota</taxon>
        <taxon>Gammaproteobacteria</taxon>
        <taxon>Lysobacterales</taxon>
        <taxon>Lysobacteraceae</taxon>
        <taxon>Lysobacter</taxon>
    </lineage>
</organism>
<dbReference type="Gene3D" id="3.50.50.60">
    <property type="entry name" value="FAD/NAD(P)-binding domain"/>
    <property type="match status" value="2"/>
</dbReference>
<keyword evidence="4" id="KW-1185">Reference proteome</keyword>
<protein>
    <submittedName>
        <fullName evidence="3">FAD-dependent oxidoreductase</fullName>
    </submittedName>
</protein>
<proteinExistence type="predicted"/>
<keyword evidence="1" id="KW-0560">Oxidoreductase</keyword>
<dbReference type="RefSeq" id="WP_220379161.1">
    <property type="nucleotide sequence ID" value="NZ_CP080544.1"/>
</dbReference>
<dbReference type="PANTHER" id="PTHR13847">
    <property type="entry name" value="SARCOSINE DEHYDROGENASE-RELATED"/>
    <property type="match status" value="1"/>
</dbReference>
<dbReference type="SUPFAM" id="SSF54373">
    <property type="entry name" value="FAD-linked reductases, C-terminal domain"/>
    <property type="match status" value="1"/>
</dbReference>
<dbReference type="InterPro" id="IPR006076">
    <property type="entry name" value="FAD-dep_OxRdtase"/>
</dbReference>
<dbReference type="SUPFAM" id="SSF51905">
    <property type="entry name" value="FAD/NAD(P)-binding domain"/>
    <property type="match status" value="1"/>
</dbReference>
<gene>
    <name evidence="3" type="ORF">H8L67_07140</name>
</gene>
<accession>A0ABX8WL70</accession>